<feature type="chain" id="PRO_5012239432" evidence="2">
    <location>
        <begin position="20"/>
        <end position="166"/>
    </location>
</feature>
<evidence type="ECO:0000313" key="5">
    <source>
        <dbReference type="Proteomes" id="UP000242188"/>
    </source>
</evidence>
<dbReference type="GO" id="GO:0006689">
    <property type="term" value="P:ganglioside catabolic process"/>
    <property type="evidence" value="ECO:0007669"/>
    <property type="project" value="InterPro"/>
</dbReference>
<keyword evidence="5" id="KW-1185">Reference proteome</keyword>
<evidence type="ECO:0000256" key="1">
    <source>
        <dbReference type="ARBA" id="ARBA00022729"/>
    </source>
</evidence>
<dbReference type="SUPFAM" id="SSF63707">
    <property type="entry name" value="Ganglioside M2 (gm2) activator"/>
    <property type="match status" value="1"/>
</dbReference>
<gene>
    <name evidence="4" type="ORF">KP79_PYT06853</name>
</gene>
<evidence type="ECO:0000259" key="3">
    <source>
        <dbReference type="Pfam" id="PF02221"/>
    </source>
</evidence>
<dbReference type="STRING" id="6573.A0A210QUS1"/>
<dbReference type="GO" id="GO:0005319">
    <property type="term" value="F:lipid transporter activity"/>
    <property type="evidence" value="ECO:0007669"/>
    <property type="project" value="TreeGrafter"/>
</dbReference>
<dbReference type="EMBL" id="NEDP02001786">
    <property type="protein sequence ID" value="OWF52489.1"/>
    <property type="molecule type" value="Genomic_DNA"/>
</dbReference>
<comment type="caution">
    <text evidence="4">The sequence shown here is derived from an EMBL/GenBank/DDBJ whole genome shotgun (WGS) entry which is preliminary data.</text>
</comment>
<evidence type="ECO:0000313" key="4">
    <source>
        <dbReference type="EMBL" id="OWF52489.1"/>
    </source>
</evidence>
<proteinExistence type="predicted"/>
<feature type="domain" description="MD-2-related lipid-recognition" evidence="3">
    <location>
        <begin position="20"/>
        <end position="149"/>
    </location>
</feature>
<dbReference type="PANTHER" id="PTHR17357">
    <property type="entry name" value="GM2 GANGLIOSIDE ACTIVATOR PROTEIN"/>
    <property type="match status" value="1"/>
</dbReference>
<protein>
    <submittedName>
        <fullName evidence="4">Ganglioside GM2 activator</fullName>
    </submittedName>
</protein>
<dbReference type="Proteomes" id="UP000242188">
    <property type="component" value="Unassembled WGS sequence"/>
</dbReference>
<dbReference type="Pfam" id="PF02221">
    <property type="entry name" value="E1_DerP2_DerF2"/>
    <property type="match status" value="1"/>
</dbReference>
<dbReference type="GO" id="GO:0009898">
    <property type="term" value="C:cytoplasmic side of plasma membrane"/>
    <property type="evidence" value="ECO:0007669"/>
    <property type="project" value="TreeGrafter"/>
</dbReference>
<dbReference type="Gene3D" id="2.70.220.10">
    <property type="entry name" value="Ganglioside GM2 activator"/>
    <property type="match status" value="1"/>
</dbReference>
<reference evidence="4 5" key="1">
    <citation type="journal article" date="2017" name="Nat. Ecol. Evol.">
        <title>Scallop genome provides insights into evolution of bilaterian karyotype and development.</title>
        <authorList>
            <person name="Wang S."/>
            <person name="Zhang J."/>
            <person name="Jiao W."/>
            <person name="Li J."/>
            <person name="Xun X."/>
            <person name="Sun Y."/>
            <person name="Guo X."/>
            <person name="Huan P."/>
            <person name="Dong B."/>
            <person name="Zhang L."/>
            <person name="Hu X."/>
            <person name="Sun X."/>
            <person name="Wang J."/>
            <person name="Zhao C."/>
            <person name="Wang Y."/>
            <person name="Wang D."/>
            <person name="Huang X."/>
            <person name="Wang R."/>
            <person name="Lv J."/>
            <person name="Li Y."/>
            <person name="Zhang Z."/>
            <person name="Liu B."/>
            <person name="Lu W."/>
            <person name="Hui Y."/>
            <person name="Liang J."/>
            <person name="Zhou Z."/>
            <person name="Hou R."/>
            <person name="Li X."/>
            <person name="Liu Y."/>
            <person name="Li H."/>
            <person name="Ning X."/>
            <person name="Lin Y."/>
            <person name="Zhao L."/>
            <person name="Xing Q."/>
            <person name="Dou J."/>
            <person name="Li Y."/>
            <person name="Mao J."/>
            <person name="Guo H."/>
            <person name="Dou H."/>
            <person name="Li T."/>
            <person name="Mu C."/>
            <person name="Jiang W."/>
            <person name="Fu Q."/>
            <person name="Fu X."/>
            <person name="Miao Y."/>
            <person name="Liu J."/>
            <person name="Yu Q."/>
            <person name="Li R."/>
            <person name="Liao H."/>
            <person name="Li X."/>
            <person name="Kong Y."/>
            <person name="Jiang Z."/>
            <person name="Chourrout D."/>
            <person name="Li R."/>
            <person name="Bao Z."/>
        </authorList>
    </citation>
    <scope>NUCLEOTIDE SEQUENCE [LARGE SCALE GENOMIC DNA]</scope>
    <source>
        <strain evidence="4 5">PY_sf001</strain>
    </source>
</reference>
<name>A0A210QUS1_MIZYE</name>
<dbReference type="InterPro" id="IPR028996">
    <property type="entry name" value="GM2-AP"/>
</dbReference>
<dbReference type="InterPro" id="IPR003172">
    <property type="entry name" value="ML_dom"/>
</dbReference>
<keyword evidence="1 2" id="KW-0732">Signal</keyword>
<evidence type="ECO:0000256" key="2">
    <source>
        <dbReference type="SAM" id="SignalP"/>
    </source>
</evidence>
<sequence>MAYLGVVTVIACLLCHATSLHIQDCMKNGRSDVNNIVHVNSATVTPFPVVVPGNVDVAGNLDVLKNITGPLQMHLSVQRKFLGLWVTVPCVSNVGSCTYDDVCSMLSSSFSLNGAPNCPAQLSNEGLPCNCPFAEGRYTMNQEHFKIPEMSGVWSWLASVSTVVEL</sequence>
<accession>A0A210QUS1</accession>
<feature type="signal peptide" evidence="2">
    <location>
        <begin position="1"/>
        <end position="19"/>
    </location>
</feature>
<dbReference type="GO" id="GO:0008047">
    <property type="term" value="F:enzyme activator activity"/>
    <property type="evidence" value="ECO:0007669"/>
    <property type="project" value="InterPro"/>
</dbReference>
<dbReference type="PANTHER" id="PTHR17357:SF0">
    <property type="entry name" value="GANGLIOSIDE GM2 ACTIVATOR"/>
    <property type="match status" value="1"/>
</dbReference>
<organism evidence="4 5">
    <name type="scientific">Mizuhopecten yessoensis</name>
    <name type="common">Japanese scallop</name>
    <name type="synonym">Patinopecten yessoensis</name>
    <dbReference type="NCBI Taxonomy" id="6573"/>
    <lineage>
        <taxon>Eukaryota</taxon>
        <taxon>Metazoa</taxon>
        <taxon>Spiralia</taxon>
        <taxon>Lophotrochozoa</taxon>
        <taxon>Mollusca</taxon>
        <taxon>Bivalvia</taxon>
        <taxon>Autobranchia</taxon>
        <taxon>Pteriomorphia</taxon>
        <taxon>Pectinida</taxon>
        <taxon>Pectinoidea</taxon>
        <taxon>Pectinidae</taxon>
        <taxon>Mizuhopecten</taxon>
    </lineage>
</organism>
<dbReference type="OrthoDB" id="6409159at2759"/>
<dbReference type="InterPro" id="IPR036846">
    <property type="entry name" value="GM2-AP_sf"/>
</dbReference>
<dbReference type="AlphaFoldDB" id="A0A210QUS1"/>